<dbReference type="PANTHER" id="PTHR35272">
    <property type="entry name" value="THIOL:DISULFIDE INTERCHANGE PROTEIN DSBC-RELATED"/>
    <property type="match status" value="1"/>
</dbReference>
<evidence type="ECO:0000313" key="11">
    <source>
        <dbReference type="Proteomes" id="UP001303946"/>
    </source>
</evidence>
<dbReference type="InterPro" id="IPR012336">
    <property type="entry name" value="Thioredoxin-like_fold"/>
</dbReference>
<evidence type="ECO:0000256" key="4">
    <source>
        <dbReference type="ARBA" id="ARBA00022764"/>
    </source>
</evidence>
<evidence type="ECO:0000256" key="2">
    <source>
        <dbReference type="ARBA" id="ARBA00009813"/>
    </source>
</evidence>
<sequence>MLSSLVFRATRTVAALTLGTVLSHAAFADEAAIRKNLAERLPNLPPIDEVSKTAIPGIYEVRIGTEIVYADENGNHVFQGNLIDTKTRTSLTEARVNKLTAIDFAQLPLKDAIVWKNGTGARKLAVFADPNCGYCKKFEQDLQKIKNVTVYTFLLPVLGGDSPQKSEAIWCSKDQAKAWLSWMLEGKAPQRNIGQCATPLERNLEFSRKYRINGTPAIIFSDGTRIPGAIGAEQIEKQLVASAAATKPGLTTTPTATTN</sequence>
<keyword evidence="6 7" id="KW-0676">Redox-active center</keyword>
<keyword evidence="3 7" id="KW-0732">Signal</keyword>
<evidence type="ECO:0000313" key="10">
    <source>
        <dbReference type="EMBL" id="WOB07389.1"/>
    </source>
</evidence>
<organism evidence="10 11">
    <name type="scientific">Piscinibacter gummiphilus</name>
    <dbReference type="NCBI Taxonomy" id="946333"/>
    <lineage>
        <taxon>Bacteria</taxon>
        <taxon>Pseudomonadati</taxon>
        <taxon>Pseudomonadota</taxon>
        <taxon>Betaproteobacteria</taxon>
        <taxon>Burkholderiales</taxon>
        <taxon>Sphaerotilaceae</taxon>
        <taxon>Piscinibacter</taxon>
    </lineage>
</organism>
<evidence type="ECO:0000259" key="9">
    <source>
        <dbReference type="Pfam" id="PF13098"/>
    </source>
</evidence>
<dbReference type="InterPro" id="IPR033954">
    <property type="entry name" value="DiS-bond_Isoase_DsbC/G"/>
</dbReference>
<proteinExistence type="inferred from homology"/>
<dbReference type="InterPro" id="IPR018950">
    <property type="entry name" value="DiS-bond_isomerase_DsbC/G_N"/>
</dbReference>
<dbReference type="Gene3D" id="3.40.30.10">
    <property type="entry name" value="Glutaredoxin"/>
    <property type="match status" value="1"/>
</dbReference>
<dbReference type="InterPro" id="IPR009094">
    <property type="entry name" value="DiS-bond_isomerase_DsbC/G_N_sf"/>
</dbReference>
<evidence type="ECO:0000259" key="8">
    <source>
        <dbReference type="Pfam" id="PF10411"/>
    </source>
</evidence>
<feature type="domain" description="Disulphide bond isomerase DsbC/G N-terminal" evidence="8">
    <location>
        <begin position="25"/>
        <end position="93"/>
    </location>
</feature>
<accession>A0ABZ0CR56</accession>
<keyword evidence="11" id="KW-1185">Reference proteome</keyword>
<keyword evidence="4 7" id="KW-0574">Periplasm</keyword>
<dbReference type="InterPro" id="IPR036249">
    <property type="entry name" value="Thioredoxin-like_sf"/>
</dbReference>
<evidence type="ECO:0000256" key="3">
    <source>
        <dbReference type="ARBA" id="ARBA00022729"/>
    </source>
</evidence>
<dbReference type="CDD" id="cd03020">
    <property type="entry name" value="DsbA_DsbC_DsbG"/>
    <property type="match status" value="1"/>
</dbReference>
<evidence type="ECO:0000256" key="5">
    <source>
        <dbReference type="ARBA" id="ARBA00023157"/>
    </source>
</evidence>
<dbReference type="Gene3D" id="3.10.450.70">
    <property type="entry name" value="Disulphide bond isomerase, DsbC/G, N-terminal"/>
    <property type="match status" value="1"/>
</dbReference>
<comment type="subcellular location">
    <subcellularLocation>
        <location evidence="1 7">Periplasm</location>
    </subcellularLocation>
</comment>
<feature type="signal peptide" evidence="7">
    <location>
        <begin position="1"/>
        <end position="28"/>
    </location>
</feature>
<comment type="similarity">
    <text evidence="2 7">Belongs to the thioredoxin family. DsbC subfamily.</text>
</comment>
<keyword evidence="5" id="KW-1015">Disulfide bond</keyword>
<dbReference type="SUPFAM" id="SSF54423">
    <property type="entry name" value="DsbC/DsbG N-terminal domain-like"/>
    <property type="match status" value="1"/>
</dbReference>
<gene>
    <name evidence="10" type="ORF">RXV79_21035</name>
</gene>
<dbReference type="InterPro" id="IPR051470">
    <property type="entry name" value="Thiol:disulfide_interchange"/>
</dbReference>
<dbReference type="Pfam" id="PF13098">
    <property type="entry name" value="Thioredoxin_2"/>
    <property type="match status" value="1"/>
</dbReference>
<dbReference type="PANTHER" id="PTHR35272:SF3">
    <property type="entry name" value="THIOL:DISULFIDE INTERCHANGE PROTEIN DSBC"/>
    <property type="match status" value="1"/>
</dbReference>
<feature type="chain" id="PRO_5044981970" description="Thiol:disulfide interchange protein" evidence="7">
    <location>
        <begin position="29"/>
        <end position="259"/>
    </location>
</feature>
<comment type="function">
    <text evidence="7">Required for disulfide bond formation in some periplasmic proteins. Acts by transferring its disulfide bond to other proteins and is reduced in the process.</text>
</comment>
<evidence type="ECO:0000256" key="1">
    <source>
        <dbReference type="ARBA" id="ARBA00004418"/>
    </source>
</evidence>
<dbReference type="Proteomes" id="UP001303946">
    <property type="component" value="Chromosome"/>
</dbReference>
<name>A0ABZ0CR56_9BURK</name>
<dbReference type="SUPFAM" id="SSF52833">
    <property type="entry name" value="Thioredoxin-like"/>
    <property type="match status" value="1"/>
</dbReference>
<dbReference type="Pfam" id="PF10411">
    <property type="entry name" value="DsbC_N"/>
    <property type="match status" value="1"/>
</dbReference>
<evidence type="ECO:0000256" key="6">
    <source>
        <dbReference type="ARBA" id="ARBA00023284"/>
    </source>
</evidence>
<evidence type="ECO:0000256" key="7">
    <source>
        <dbReference type="RuleBase" id="RU364038"/>
    </source>
</evidence>
<feature type="domain" description="Thioredoxin-like fold" evidence="9">
    <location>
        <begin position="118"/>
        <end position="239"/>
    </location>
</feature>
<dbReference type="EMBL" id="CP136336">
    <property type="protein sequence ID" value="WOB07389.1"/>
    <property type="molecule type" value="Genomic_DNA"/>
</dbReference>
<dbReference type="RefSeq" id="WP_316700057.1">
    <property type="nucleotide sequence ID" value="NZ_CP136336.1"/>
</dbReference>
<protein>
    <recommendedName>
        <fullName evidence="7">Thiol:disulfide interchange protein</fullName>
    </recommendedName>
</protein>
<reference evidence="10 11" key="1">
    <citation type="submission" date="2023-10" db="EMBL/GenBank/DDBJ databases">
        <title>Bacteria for the degradation of biodegradable plastic PBAT(Polybutylene adipate terephthalate).</title>
        <authorList>
            <person name="Weon H.-Y."/>
            <person name="Yeon J."/>
        </authorList>
    </citation>
    <scope>NUCLEOTIDE SEQUENCE [LARGE SCALE GENOMIC DNA]</scope>
    <source>
        <strain evidence="10 11">SBD 7-3</strain>
    </source>
</reference>